<dbReference type="Proteomes" id="UP000319865">
    <property type="component" value="Unassembled WGS sequence"/>
</dbReference>
<dbReference type="Gene3D" id="3.30.1050.20">
    <property type="match status" value="1"/>
</dbReference>
<evidence type="ECO:0000259" key="1">
    <source>
        <dbReference type="Pfam" id="PF11716"/>
    </source>
</evidence>
<keyword evidence="3" id="KW-1185">Reference proteome</keyword>
<keyword evidence="2" id="KW-0670">Pyruvate</keyword>
<dbReference type="InterPro" id="IPR034660">
    <property type="entry name" value="DinB/YfiT-like"/>
</dbReference>
<name>A0A543PDX6_9ACTN</name>
<accession>A0A543PDX6</accession>
<dbReference type="AlphaFoldDB" id="A0A543PDX6"/>
<dbReference type="SUPFAM" id="SSF109854">
    <property type="entry name" value="DinB/YfiT-like putative metalloenzymes"/>
    <property type="match status" value="1"/>
</dbReference>
<dbReference type="GO" id="GO:0016853">
    <property type="term" value="F:isomerase activity"/>
    <property type="evidence" value="ECO:0007669"/>
    <property type="project" value="UniProtKB-KW"/>
</dbReference>
<feature type="domain" description="Mycothiol-dependent maleylpyruvate isomerase metal-binding" evidence="1">
    <location>
        <begin position="11"/>
        <end position="146"/>
    </location>
</feature>
<comment type="caution">
    <text evidence="2">The sequence shown here is derived from an EMBL/GenBank/DDBJ whole genome shotgun (WGS) entry which is preliminary data.</text>
</comment>
<evidence type="ECO:0000313" key="2">
    <source>
        <dbReference type="EMBL" id="TQN42275.1"/>
    </source>
</evidence>
<dbReference type="SUPFAM" id="SSF55718">
    <property type="entry name" value="SCP-like"/>
    <property type="match status" value="1"/>
</dbReference>
<dbReference type="InterPro" id="IPR036527">
    <property type="entry name" value="SCP2_sterol-bd_dom_sf"/>
</dbReference>
<dbReference type="RefSeq" id="WP_170182358.1">
    <property type="nucleotide sequence ID" value="NZ_VFQE01000001.1"/>
</dbReference>
<dbReference type="Pfam" id="PF11716">
    <property type="entry name" value="MDMPI_N"/>
    <property type="match status" value="1"/>
</dbReference>
<reference evidence="2 3" key="1">
    <citation type="submission" date="2019-06" db="EMBL/GenBank/DDBJ databases">
        <title>Sequencing the genomes of 1000 actinobacteria strains.</title>
        <authorList>
            <person name="Klenk H.-P."/>
        </authorList>
    </citation>
    <scope>NUCLEOTIDE SEQUENCE [LARGE SCALE GENOMIC DNA]</scope>
    <source>
        <strain evidence="2 3">DSM 46837</strain>
    </source>
</reference>
<sequence length="228" mass="24563">MSAPGTLGWWEHGEAFFATALDRLPEPDLDGPSLLPGWPRRTVVAHVARNADALVNLLTWARTGEATPMYASAAARDAAIAETASLPAADLVADCRAAGRRLATAVRGMPEEAWTAEVRTAQGRTVTASEVPWMRCREVWVHAVDLDAGLGFGHVPDDVLTELIDDVTRTWQRRDQTPGVRFTTGTRDWGAGPATATGDLADVAAWVTGRRSLARSTADRDSPLPTWL</sequence>
<organism evidence="2 3">
    <name type="scientific">Blastococcus colisei</name>
    <dbReference type="NCBI Taxonomy" id="1564162"/>
    <lineage>
        <taxon>Bacteria</taxon>
        <taxon>Bacillati</taxon>
        <taxon>Actinomycetota</taxon>
        <taxon>Actinomycetes</taxon>
        <taxon>Geodermatophilales</taxon>
        <taxon>Geodermatophilaceae</taxon>
        <taxon>Blastococcus</taxon>
    </lineage>
</organism>
<evidence type="ECO:0000313" key="3">
    <source>
        <dbReference type="Proteomes" id="UP000319865"/>
    </source>
</evidence>
<proteinExistence type="predicted"/>
<dbReference type="InterPro" id="IPR024344">
    <property type="entry name" value="MDMPI_metal-binding"/>
</dbReference>
<dbReference type="InterPro" id="IPR017517">
    <property type="entry name" value="Maleyloyr_isom"/>
</dbReference>
<gene>
    <name evidence="2" type="ORF">FHU33_1670</name>
</gene>
<protein>
    <submittedName>
        <fullName evidence="2">Maleylpyruvate isomerase</fullName>
    </submittedName>
</protein>
<keyword evidence="2" id="KW-0413">Isomerase</keyword>
<dbReference type="NCBIfam" id="TIGR03083">
    <property type="entry name" value="maleylpyruvate isomerase family mycothiol-dependent enzyme"/>
    <property type="match status" value="1"/>
</dbReference>
<dbReference type="Gene3D" id="1.20.120.450">
    <property type="entry name" value="dinb family like domain"/>
    <property type="match status" value="1"/>
</dbReference>
<dbReference type="GO" id="GO:0046872">
    <property type="term" value="F:metal ion binding"/>
    <property type="evidence" value="ECO:0007669"/>
    <property type="project" value="InterPro"/>
</dbReference>
<dbReference type="EMBL" id="VFQE01000001">
    <property type="protein sequence ID" value="TQN42275.1"/>
    <property type="molecule type" value="Genomic_DNA"/>
</dbReference>